<dbReference type="PANTHER" id="PTHR34677:SF3">
    <property type="entry name" value="BACTERIAL IG-LIKE DOMAIN-CONTAINING PROTEIN"/>
    <property type="match status" value="1"/>
</dbReference>
<dbReference type="Pfam" id="PF19077">
    <property type="entry name" value="Big_13"/>
    <property type="match status" value="2"/>
</dbReference>
<reference evidence="3 4" key="1">
    <citation type="submission" date="2020-05" db="EMBL/GenBank/DDBJ databases">
        <authorList>
            <person name="Whitworth D."/>
        </authorList>
    </citation>
    <scope>NUCLEOTIDE SEQUENCE [LARGE SCALE GENOMIC DNA]</scope>
    <source>
        <strain evidence="3 4">AM005</strain>
    </source>
</reference>
<proteinExistence type="predicted"/>
<evidence type="ECO:0000256" key="1">
    <source>
        <dbReference type="SAM" id="MobiDB-lite"/>
    </source>
</evidence>
<name>A0A7Y4IFU7_MYXXA</name>
<feature type="domain" description="Bacterial Ig-like" evidence="2">
    <location>
        <begin position="1218"/>
        <end position="1295"/>
    </location>
</feature>
<evidence type="ECO:0000259" key="2">
    <source>
        <dbReference type="Pfam" id="PF19077"/>
    </source>
</evidence>
<comment type="caution">
    <text evidence="3">The sequence shown here is derived from an EMBL/GenBank/DDBJ whole genome shotgun (WGS) entry which is preliminary data.</text>
</comment>
<feature type="non-terminal residue" evidence="3">
    <location>
        <position position="1"/>
    </location>
</feature>
<dbReference type="EMBL" id="JABFNT010000022">
    <property type="protein sequence ID" value="NOJ78512.1"/>
    <property type="molecule type" value="Genomic_DNA"/>
</dbReference>
<dbReference type="NCBIfam" id="NF033510">
    <property type="entry name" value="Ca_tandemer"/>
    <property type="match status" value="1"/>
</dbReference>
<gene>
    <name evidence="3" type="ORF">HNV28_09170</name>
</gene>
<dbReference type="PANTHER" id="PTHR34677">
    <property type="match status" value="1"/>
</dbReference>
<dbReference type="Proteomes" id="UP000533080">
    <property type="component" value="Unassembled WGS sequence"/>
</dbReference>
<dbReference type="Gene3D" id="2.60.40.10">
    <property type="entry name" value="Immunoglobulins"/>
    <property type="match status" value="3"/>
</dbReference>
<dbReference type="InterPro" id="IPR044016">
    <property type="entry name" value="Big_13"/>
</dbReference>
<dbReference type="InterPro" id="IPR013783">
    <property type="entry name" value="Ig-like_fold"/>
</dbReference>
<organism evidence="3 4">
    <name type="scientific">Myxococcus xanthus</name>
    <dbReference type="NCBI Taxonomy" id="34"/>
    <lineage>
        <taxon>Bacteria</taxon>
        <taxon>Pseudomonadati</taxon>
        <taxon>Myxococcota</taxon>
        <taxon>Myxococcia</taxon>
        <taxon>Myxococcales</taxon>
        <taxon>Cystobacterineae</taxon>
        <taxon>Myxococcaceae</taxon>
        <taxon>Myxococcus</taxon>
    </lineage>
</organism>
<evidence type="ECO:0000313" key="4">
    <source>
        <dbReference type="Proteomes" id="UP000533080"/>
    </source>
</evidence>
<protein>
    <recommendedName>
        <fullName evidence="2">Bacterial Ig-like domain-containing protein</fullName>
    </recommendedName>
</protein>
<feature type="domain" description="Bacterial Ig-like" evidence="2">
    <location>
        <begin position="1481"/>
        <end position="1559"/>
    </location>
</feature>
<sequence>GKGGAALNASPLMQLLMGGGGGAGHGRSASPTPHGGHGGGIIFVRAQTLSGGVMDASGNVGVASDRDGAGGGGAGGAIHARFLQATACNASDFLDVRGGAGGATTHSDGALLRGPGGGGGGGRVLFQSQNTATCGVNISSGNAGLAATGSHHGAEPASSSFPHTGAVTLMGTEFVAPAPPEITSPSSSIVTKNPLPTLSGTGTANSEVVIYSLAGSVVSGVEYGRGVVGASASFSVTLSRPLPTGATTLVAVTETQGLQGLPSNPRVLTVDTSAPDTFFAEGGVPATPSKETAVTFTFESNEATGITYQCQVVSGSGTTAPSLGWAACSNPYTTTETLADGSTHTIWVKAVDAAENEDPTPARYTWLVDRTRPETGFASGGTPGAYSNLVNPVFIFTSEADARFECILVSLGSAPEPEETDGRWAACTNPYLSPTRTHDTSNTLWVRAKDLAGNVDDTPARFPWTVDLVDPDATIMAPLPDAVNNLTSVSFTFSANESNVFFECSLNGGGFTGCTSGSEFATPELEASFTLLVRARDRAGNVDKTPDRFSWRTDKLPPDTVVHTTIGTLSNASRAGFDFDSPAGDAVGFECILASPMTAPMPIEEDARWAPCAASYQTPELTDNTTYRLWVRAVDAAGNVDATPDSHGWAVDLTPPNTALTEPLPAPVNNLGSVNFTFSSTDNQATFECSLNDGPFTGCTSGSSFATPGEDAQFRFLVRARDTVGNVDPTPAAYSWRTDKLPPDTVVHTTIGTLSNASRAGFDFDSPAGDAVGFECILASSMTAPMPIEGDARWAPCAASYQTPELTDNTTYRLWVRAVDAAGNVDATPDSHGWAVDLTPPNTALTEPLPAPVNNLGSVSFTFSSTDNQATFECSLNDGPFTGCTSGSSFATPGEDAQFRFLVRARDTAGNVDPTPAAYSWRTDKLPPDTVVEALVQDPSNERRARFNLDSPDAAPVGFQCILVGSSSTTAPGEDDANWAACSVSYQTPELTTRTYTLWVRAVDIAGNVDASPARHEWRVDLEPPNTVITEKPVALTREQTAVFQFNSPDVDAVAFQCSYDGTEFRSCASPYILPNSEISIITEGDHTMLIRAVDEAGNWDETPANHNWRVVVAEVETEIVDGPTAVTRQTTAAFEFTSNLSNVDYACQLDSAPREENCATSADPTKTYPNLSEGAHTLRVWAREGSREDPTPEIFDWTIDLTGPVAPVVSSPSMNGAYVNIRRPTFAGRAPESGTIIIRINGDIVGTLEGVVSTVGWTFTRPVDMADGTYELAVSLTDEVGNAGAQTLRTFTLDATKPETRLTVMPPTLTNQSRAVFQFESNEEGSTFECSLNGGMFAACTGANSHEVTVGDATHTFVVRAKDRAGNIADVQGMHIWRVDSLAPVTTIIEMPNADTNVPQAVFRFESDEAPVTFECSIDGAMFDNCPSVYSWDGVPEGEHRIEVRARDEAGNVDATPAVHLWRLDMTPPGVPVVSSPAPDAVVGALTPTFQGSAEPGSEVLLFIDGLDFGSVRVEPSGQWRLTLTRAISEGDHAVSARARDAAGNVGERSGETTFKVDPSINIIREVSSRGGGLSCAAGGQGSAPLLLLGWGGLMLMAARRRRV</sequence>
<accession>A0A7Y4IFU7</accession>
<evidence type="ECO:0000313" key="3">
    <source>
        <dbReference type="EMBL" id="NOJ78512.1"/>
    </source>
</evidence>
<feature type="region of interest" description="Disordered" evidence="1">
    <location>
        <begin position="18"/>
        <end position="38"/>
    </location>
</feature>